<evidence type="ECO:0000313" key="3">
    <source>
        <dbReference type="Proteomes" id="UP001595776"/>
    </source>
</evidence>
<protein>
    <submittedName>
        <fullName evidence="2">ParB N-terminal domain-containing protein</fullName>
    </submittedName>
</protein>
<proteinExistence type="predicted"/>
<gene>
    <name evidence="2" type="ORF">ACFO5Q_09360</name>
</gene>
<dbReference type="RefSeq" id="WP_068151693.1">
    <property type="nucleotide sequence ID" value="NZ_JBHSCR010000005.1"/>
</dbReference>
<reference evidence="3" key="1">
    <citation type="journal article" date="2019" name="Int. J. Syst. Evol. Microbiol.">
        <title>The Global Catalogue of Microorganisms (GCM) 10K type strain sequencing project: providing services to taxonomists for standard genome sequencing and annotation.</title>
        <authorList>
            <consortium name="The Broad Institute Genomics Platform"/>
            <consortium name="The Broad Institute Genome Sequencing Center for Infectious Disease"/>
            <person name="Wu L."/>
            <person name="Ma J."/>
        </authorList>
    </citation>
    <scope>NUCLEOTIDE SEQUENCE [LARGE SCALE GENOMIC DNA]</scope>
    <source>
        <strain evidence="3">CGMCC 1.15304</strain>
    </source>
</reference>
<dbReference type="InterPro" id="IPR003115">
    <property type="entry name" value="ParB_N"/>
</dbReference>
<dbReference type="InterPro" id="IPR036086">
    <property type="entry name" value="ParB/Sulfiredoxin_sf"/>
</dbReference>
<feature type="domain" description="ParB-like N-terminal" evidence="1">
    <location>
        <begin position="7"/>
        <end position="78"/>
    </location>
</feature>
<keyword evidence="3" id="KW-1185">Reference proteome</keyword>
<evidence type="ECO:0000259" key="1">
    <source>
        <dbReference type="Pfam" id="PF02195"/>
    </source>
</evidence>
<comment type="caution">
    <text evidence="2">The sequence shown here is derived from an EMBL/GenBank/DDBJ whole genome shotgun (WGS) entry which is preliminary data.</text>
</comment>
<accession>A0ABV8UAA9</accession>
<name>A0ABV8UAA9_9PROT</name>
<dbReference type="Proteomes" id="UP001595776">
    <property type="component" value="Unassembled WGS sequence"/>
</dbReference>
<organism evidence="2 3">
    <name type="scientific">Kordiimonas lipolytica</name>
    <dbReference type="NCBI Taxonomy" id="1662421"/>
    <lineage>
        <taxon>Bacteria</taxon>
        <taxon>Pseudomonadati</taxon>
        <taxon>Pseudomonadota</taxon>
        <taxon>Alphaproteobacteria</taxon>
        <taxon>Kordiimonadales</taxon>
        <taxon>Kordiimonadaceae</taxon>
        <taxon>Kordiimonas</taxon>
    </lineage>
</organism>
<dbReference type="Gene3D" id="3.90.1530.10">
    <property type="entry name" value="Conserved hypothetical protein from pyrococcus furiosus pfu- 392566-001, ParB domain"/>
    <property type="match status" value="1"/>
</dbReference>
<dbReference type="EMBL" id="JBHSCR010000005">
    <property type="protein sequence ID" value="MFC4348050.1"/>
    <property type="molecule type" value="Genomic_DNA"/>
</dbReference>
<evidence type="ECO:0000313" key="2">
    <source>
        <dbReference type="EMBL" id="MFC4348050.1"/>
    </source>
</evidence>
<dbReference type="SUPFAM" id="SSF110849">
    <property type="entry name" value="ParB/Sulfiredoxin"/>
    <property type="match status" value="1"/>
</dbReference>
<dbReference type="Pfam" id="PF02195">
    <property type="entry name" value="ParB_N"/>
    <property type="match status" value="1"/>
</dbReference>
<sequence length="82" mass="9133">MLKIVPVIIDEIYIPTKRRGELDQSKVEAVTEKLLNGEAQKPIKVRSGKGRFVLVEGINRLEANRALGETEIGAYVVQAPKF</sequence>